<keyword evidence="1" id="KW-0812">Transmembrane</keyword>
<proteinExistence type="predicted"/>
<gene>
    <name evidence="2" type="ORF">COV06_00635</name>
</gene>
<accession>A0A2H0RN12</accession>
<dbReference type="AlphaFoldDB" id="A0A2H0RN12"/>
<sequence>MAAPFILLFLTLTGYAITNFMIAELVGDNDLTADSPATQSEVQPVQSRLVKNEETGMFNLVAEEPGTDLPDSSGEHSTQAALGNLINVILGFVGVIAVLGMYICVPLGVYLLATKDKPKNI</sequence>
<comment type="caution">
    <text evidence="2">The sequence shown here is derived from an EMBL/GenBank/DDBJ whole genome shotgun (WGS) entry which is preliminary data.</text>
</comment>
<evidence type="ECO:0000256" key="1">
    <source>
        <dbReference type="SAM" id="Phobius"/>
    </source>
</evidence>
<protein>
    <submittedName>
        <fullName evidence="2">Uncharacterized protein</fullName>
    </submittedName>
</protein>
<evidence type="ECO:0000313" key="3">
    <source>
        <dbReference type="Proteomes" id="UP000230084"/>
    </source>
</evidence>
<dbReference type="EMBL" id="PCYM01000001">
    <property type="protein sequence ID" value="PIR47893.1"/>
    <property type="molecule type" value="Genomic_DNA"/>
</dbReference>
<reference evidence="2 3" key="1">
    <citation type="submission" date="2017-09" db="EMBL/GenBank/DDBJ databases">
        <title>Depth-based differentiation of microbial function through sediment-hosted aquifers and enrichment of novel symbionts in the deep terrestrial subsurface.</title>
        <authorList>
            <person name="Probst A.J."/>
            <person name="Ladd B."/>
            <person name="Jarett J.K."/>
            <person name="Geller-Mcgrath D.E."/>
            <person name="Sieber C.M."/>
            <person name="Emerson J.B."/>
            <person name="Anantharaman K."/>
            <person name="Thomas B.C."/>
            <person name="Malmstrom R."/>
            <person name="Stieglmeier M."/>
            <person name="Klingl A."/>
            <person name="Woyke T."/>
            <person name="Ryan C.M."/>
            <person name="Banfield J.F."/>
        </authorList>
    </citation>
    <scope>NUCLEOTIDE SEQUENCE [LARGE SCALE GENOMIC DNA]</scope>
    <source>
        <strain evidence="2">CG10_big_fil_rev_8_21_14_0_10_50_16</strain>
    </source>
</reference>
<feature type="transmembrane region" description="Helical" evidence="1">
    <location>
        <begin position="85"/>
        <end position="113"/>
    </location>
</feature>
<name>A0A2H0RN12_9BACT</name>
<organism evidence="2 3">
    <name type="scientific">Candidatus Uhrbacteria bacterium CG10_big_fil_rev_8_21_14_0_10_50_16</name>
    <dbReference type="NCBI Taxonomy" id="1975039"/>
    <lineage>
        <taxon>Bacteria</taxon>
        <taxon>Candidatus Uhriibacteriota</taxon>
    </lineage>
</organism>
<keyword evidence="1" id="KW-1133">Transmembrane helix</keyword>
<keyword evidence="1" id="KW-0472">Membrane</keyword>
<evidence type="ECO:0000313" key="2">
    <source>
        <dbReference type="EMBL" id="PIR47893.1"/>
    </source>
</evidence>
<dbReference type="Proteomes" id="UP000230084">
    <property type="component" value="Unassembled WGS sequence"/>
</dbReference>